<keyword evidence="1" id="KW-0472">Membrane</keyword>
<dbReference type="AlphaFoldDB" id="A0A5B8LY66"/>
<organism evidence="2 3">
    <name type="scientific">Devosia ginsengisoli</name>
    <dbReference type="NCBI Taxonomy" id="400770"/>
    <lineage>
        <taxon>Bacteria</taxon>
        <taxon>Pseudomonadati</taxon>
        <taxon>Pseudomonadota</taxon>
        <taxon>Alphaproteobacteria</taxon>
        <taxon>Hyphomicrobiales</taxon>
        <taxon>Devosiaceae</taxon>
        <taxon>Devosia</taxon>
    </lineage>
</organism>
<evidence type="ECO:0008006" key="4">
    <source>
        <dbReference type="Google" id="ProtNLM"/>
    </source>
</evidence>
<dbReference type="RefSeq" id="WP_146291350.1">
    <property type="nucleotide sequence ID" value="NZ_CP042304.1"/>
</dbReference>
<name>A0A5B8LY66_9HYPH</name>
<evidence type="ECO:0000313" key="2">
    <source>
        <dbReference type="EMBL" id="QDZ12382.1"/>
    </source>
</evidence>
<sequence>MNLHADATERLAIYRGLQARNRIVAILRVGVPALGVVAFAALMLQIYISSRISRFGVGQIVMSSDSVTVETPEYSGLLDDGTAYRVSAIAAQAAVDATDRIALSEAALTMLKPDGVTIEVNARSALLDTTNQVVEIAGVAEVSNSLGTTGLLRNSVFDYERQYLTGNGPVSIDYEDGTELEAEGLTYDATAMIWTFTRATVTLPDTPRASEPAMESP</sequence>
<dbReference type="Proteomes" id="UP000315364">
    <property type="component" value="Chromosome"/>
</dbReference>
<feature type="transmembrane region" description="Helical" evidence="1">
    <location>
        <begin position="25"/>
        <end position="48"/>
    </location>
</feature>
<keyword evidence="3" id="KW-1185">Reference proteome</keyword>
<dbReference type="KEGG" id="dea:FPZ08_17475"/>
<gene>
    <name evidence="2" type="ORF">FPZ08_17475</name>
</gene>
<proteinExistence type="predicted"/>
<keyword evidence="1" id="KW-1133">Transmembrane helix</keyword>
<protein>
    <recommendedName>
        <fullName evidence="4">LPS export ABC transporter periplasmic protein LptC</fullName>
    </recommendedName>
</protein>
<evidence type="ECO:0000256" key="1">
    <source>
        <dbReference type="SAM" id="Phobius"/>
    </source>
</evidence>
<accession>A0A5B8LY66</accession>
<keyword evidence="1" id="KW-0812">Transmembrane</keyword>
<dbReference type="OrthoDB" id="7946957at2"/>
<reference evidence="2 3" key="1">
    <citation type="submission" date="2019-07" db="EMBL/GenBank/DDBJ databases">
        <title>Full genome sequence of Devosia sp. Gsoil 520.</title>
        <authorList>
            <person name="Im W.-T."/>
        </authorList>
    </citation>
    <scope>NUCLEOTIDE SEQUENCE [LARGE SCALE GENOMIC DNA]</scope>
    <source>
        <strain evidence="2 3">Gsoil 520</strain>
    </source>
</reference>
<dbReference type="EMBL" id="CP042304">
    <property type="protein sequence ID" value="QDZ12382.1"/>
    <property type="molecule type" value="Genomic_DNA"/>
</dbReference>
<evidence type="ECO:0000313" key="3">
    <source>
        <dbReference type="Proteomes" id="UP000315364"/>
    </source>
</evidence>